<keyword evidence="1" id="KW-0472">Membrane</keyword>
<dbReference type="AlphaFoldDB" id="A0A495J7F1"/>
<proteinExistence type="predicted"/>
<dbReference type="OrthoDB" id="795790at2"/>
<comment type="caution">
    <text evidence="2">The sequence shown here is derived from an EMBL/GenBank/DDBJ whole genome shotgun (WGS) entry which is preliminary data.</text>
</comment>
<organism evidence="2 3">
    <name type="scientific">Mucilaginibacter gracilis</name>
    <dbReference type="NCBI Taxonomy" id="423350"/>
    <lineage>
        <taxon>Bacteria</taxon>
        <taxon>Pseudomonadati</taxon>
        <taxon>Bacteroidota</taxon>
        <taxon>Sphingobacteriia</taxon>
        <taxon>Sphingobacteriales</taxon>
        <taxon>Sphingobacteriaceae</taxon>
        <taxon>Mucilaginibacter</taxon>
    </lineage>
</organism>
<dbReference type="RefSeq" id="WP_121200890.1">
    <property type="nucleotide sequence ID" value="NZ_RBKU01000001.1"/>
</dbReference>
<dbReference type="Proteomes" id="UP000268007">
    <property type="component" value="Unassembled WGS sequence"/>
</dbReference>
<reference evidence="2 3" key="1">
    <citation type="submission" date="2018-10" db="EMBL/GenBank/DDBJ databases">
        <title>Genomic Encyclopedia of Archaeal and Bacterial Type Strains, Phase II (KMG-II): from individual species to whole genera.</title>
        <authorList>
            <person name="Goeker M."/>
        </authorList>
    </citation>
    <scope>NUCLEOTIDE SEQUENCE [LARGE SCALE GENOMIC DNA]</scope>
    <source>
        <strain evidence="2 3">DSM 18602</strain>
    </source>
</reference>
<sequence>MSKINYKKTIVLGVGAVAIVSAGFFITQLLSPPKVTVDVADLEIKLRAGKNAVKIGSSQNAVISALGQPKQIAPYSTQAHYKQGTVLNYNGAKFIFIHDKLANFEITSHKYNVGLASAHKYNAIGNTEAELPAFKIQDKTALLDVTNDDSTTNQYLEYDLSDAGTVTKISYSDY</sequence>
<accession>A0A495J7F1</accession>
<protein>
    <submittedName>
        <fullName evidence="2">Uncharacterized protein</fullName>
    </submittedName>
</protein>
<dbReference type="EMBL" id="RBKU01000001">
    <property type="protein sequence ID" value="RKR84920.1"/>
    <property type="molecule type" value="Genomic_DNA"/>
</dbReference>
<evidence type="ECO:0000313" key="3">
    <source>
        <dbReference type="Proteomes" id="UP000268007"/>
    </source>
</evidence>
<keyword evidence="1" id="KW-1133">Transmembrane helix</keyword>
<keyword evidence="3" id="KW-1185">Reference proteome</keyword>
<keyword evidence="1" id="KW-0812">Transmembrane</keyword>
<feature type="transmembrane region" description="Helical" evidence="1">
    <location>
        <begin position="9"/>
        <end position="30"/>
    </location>
</feature>
<gene>
    <name evidence="2" type="ORF">BDD43_5173</name>
</gene>
<evidence type="ECO:0000256" key="1">
    <source>
        <dbReference type="SAM" id="Phobius"/>
    </source>
</evidence>
<evidence type="ECO:0000313" key="2">
    <source>
        <dbReference type="EMBL" id="RKR84920.1"/>
    </source>
</evidence>
<name>A0A495J7F1_9SPHI</name>